<dbReference type="NCBIfam" id="TIGR03356">
    <property type="entry name" value="BGL"/>
    <property type="match status" value="1"/>
</dbReference>
<accession>A0AAU7UFW4</accession>
<comment type="pathway">
    <text evidence="2">Glycan metabolism; cellulose degradation.</text>
</comment>
<evidence type="ECO:0000256" key="4">
    <source>
        <dbReference type="ARBA" id="ARBA00012744"/>
    </source>
</evidence>
<comment type="similarity">
    <text evidence="3 13">Belongs to the glycosyl hydrolase 1 family.</text>
</comment>
<dbReference type="PROSITE" id="PS00653">
    <property type="entry name" value="GLYCOSYL_HYDROL_F1_2"/>
    <property type="match status" value="1"/>
</dbReference>
<dbReference type="RefSeq" id="WP_350245517.1">
    <property type="nucleotide sequence ID" value="NZ_CP158300.1"/>
</dbReference>
<evidence type="ECO:0000256" key="7">
    <source>
        <dbReference type="ARBA" id="ARBA00023277"/>
    </source>
</evidence>
<name>A0AAU7UFW4_9DEIO</name>
<dbReference type="FunFam" id="3.20.20.80:FF:000004">
    <property type="entry name" value="Beta-glucosidase 6-phospho-beta-glucosidase"/>
    <property type="match status" value="1"/>
</dbReference>
<keyword evidence="8 13" id="KW-0326">Glycosidase</keyword>
<feature type="active site" description="Nucleophile" evidence="10 12">
    <location>
        <position position="356"/>
    </location>
</feature>
<keyword evidence="5 13" id="KW-0378">Hydrolase</keyword>
<keyword evidence="9" id="KW-0624">Polysaccharide degradation</keyword>
<dbReference type="InterPro" id="IPR017736">
    <property type="entry name" value="Glyco_hydro_1_beta-glucosidase"/>
</dbReference>
<dbReference type="GO" id="GO:0008422">
    <property type="term" value="F:beta-glucosidase activity"/>
    <property type="evidence" value="ECO:0007669"/>
    <property type="project" value="UniProtKB-EC"/>
</dbReference>
<evidence type="ECO:0000256" key="12">
    <source>
        <dbReference type="PROSITE-ProRule" id="PRU10055"/>
    </source>
</evidence>
<dbReference type="PRINTS" id="PR00131">
    <property type="entry name" value="GLHYDRLASE1"/>
</dbReference>
<proteinExistence type="inferred from homology"/>
<keyword evidence="6" id="KW-0136">Cellulose degradation</keyword>
<dbReference type="InterPro" id="IPR017853">
    <property type="entry name" value="GH"/>
</dbReference>
<feature type="binding site" evidence="11">
    <location>
        <position position="403"/>
    </location>
    <ligand>
        <name>substrate</name>
    </ligand>
</feature>
<evidence type="ECO:0000256" key="8">
    <source>
        <dbReference type="ARBA" id="ARBA00023295"/>
    </source>
</evidence>
<evidence type="ECO:0000313" key="14">
    <source>
        <dbReference type="EMBL" id="XBV87367.1"/>
    </source>
</evidence>
<reference evidence="14" key="1">
    <citation type="submission" date="2024-06" db="EMBL/GenBank/DDBJ databases">
        <title>Draft Genome Sequence of Deinococcus sonorensis Type Strain KR-87, a Biofilm Producing Representative of the Genus Deinococcus.</title>
        <authorList>
            <person name="Boren L.S."/>
            <person name="Grosso R.A."/>
            <person name="Hugenberg-Cox A.N."/>
            <person name="Hill J.T.E."/>
            <person name="Albert C.M."/>
            <person name="Tuohy J.M."/>
        </authorList>
    </citation>
    <scope>NUCLEOTIDE SEQUENCE</scope>
    <source>
        <strain evidence="14">KR-87</strain>
        <plasmid evidence="14">pDson02</plasmid>
    </source>
</reference>
<feature type="binding site" evidence="11">
    <location>
        <position position="307"/>
    </location>
    <ligand>
        <name>substrate</name>
    </ligand>
</feature>
<evidence type="ECO:0000256" key="6">
    <source>
        <dbReference type="ARBA" id="ARBA00023001"/>
    </source>
</evidence>
<protein>
    <recommendedName>
        <fullName evidence="4 13">Beta-glucosidase</fullName>
        <ecNumber evidence="4 13">3.2.1.21</ecNumber>
    </recommendedName>
</protein>
<sequence>MTQLDTPTTAPTTVLRAQFPSDFIFGVATSAFQIEGATHQDGRGDSIWDTFCREPGRILDGSNGDVACEHYERWPADLDLMQRLGVNAYRFSVAWPRIQPNGTGAANAAGLDFYERLTDGLLTRGIQPHLTLYHWDLPQTLEDQGGWRNRDTAEHFAEYARLVAERLGDRVRSIATLNEPWCSSILSHQLGEHAPGMRDRRAALQAAHVLLLAHGRAMQAMRALNLPAELGIVLNLQPAYPASSSAADQDAARRSDGTFNRWFLDPLLRGEYPQDIWADYGDDVPQVQPGDLETIREPLDFLGVNYYSRSYHAQDGHRPQDAEYTTMGWEIYPQGLSDLLQRLNRDYTVPPLLITENGAGYHDQLEADGQVHDEARVRYLQQHIGAVNDALQAGVPMRGYFAWSLMDNFEWAHGYDKRFGLVYVDYATQERILKDSARWYQQFLAGR</sequence>
<evidence type="ECO:0000256" key="3">
    <source>
        <dbReference type="ARBA" id="ARBA00010838"/>
    </source>
</evidence>
<feature type="binding site" evidence="11">
    <location>
        <position position="134"/>
    </location>
    <ligand>
        <name>substrate</name>
    </ligand>
</feature>
<evidence type="ECO:0000256" key="2">
    <source>
        <dbReference type="ARBA" id="ARBA00004987"/>
    </source>
</evidence>
<evidence type="ECO:0000256" key="9">
    <source>
        <dbReference type="ARBA" id="ARBA00023326"/>
    </source>
</evidence>
<dbReference type="AlphaFoldDB" id="A0AAU7UFW4"/>
<dbReference type="GO" id="GO:0030245">
    <property type="term" value="P:cellulose catabolic process"/>
    <property type="evidence" value="ECO:0007669"/>
    <property type="project" value="UniProtKB-KW"/>
</dbReference>
<feature type="binding site" evidence="11">
    <location>
        <begin position="410"/>
        <end position="411"/>
    </location>
    <ligand>
        <name>substrate</name>
    </ligand>
</feature>
<evidence type="ECO:0000256" key="5">
    <source>
        <dbReference type="ARBA" id="ARBA00022801"/>
    </source>
</evidence>
<dbReference type="PANTHER" id="PTHR10353">
    <property type="entry name" value="GLYCOSYL HYDROLASE"/>
    <property type="match status" value="1"/>
</dbReference>
<dbReference type="InterPro" id="IPR018120">
    <property type="entry name" value="Glyco_hydro_1_AS"/>
</dbReference>
<dbReference type="Pfam" id="PF00232">
    <property type="entry name" value="Glyco_hydro_1"/>
    <property type="match status" value="1"/>
</dbReference>
<dbReference type="EMBL" id="CP158300">
    <property type="protein sequence ID" value="XBV87367.1"/>
    <property type="molecule type" value="Genomic_DNA"/>
</dbReference>
<keyword evidence="7" id="KW-0119">Carbohydrate metabolism</keyword>
<feature type="binding site" evidence="11">
    <location>
        <position position="178"/>
    </location>
    <ligand>
        <name>substrate</name>
    </ligand>
</feature>
<dbReference type="InterPro" id="IPR001360">
    <property type="entry name" value="Glyco_hydro_1"/>
</dbReference>
<gene>
    <name evidence="14" type="ORF">ABOD76_20160</name>
</gene>
<dbReference type="PANTHER" id="PTHR10353:SF36">
    <property type="entry name" value="LP05116P"/>
    <property type="match status" value="1"/>
</dbReference>
<feature type="binding site" evidence="11">
    <location>
        <position position="33"/>
    </location>
    <ligand>
        <name>substrate</name>
    </ligand>
</feature>
<geneLocation type="plasmid" evidence="14">
    <name>pDson02</name>
</geneLocation>
<keyword evidence="14" id="KW-0614">Plasmid</keyword>
<evidence type="ECO:0000256" key="10">
    <source>
        <dbReference type="PIRSR" id="PIRSR617736-1"/>
    </source>
</evidence>
<dbReference type="GO" id="GO:0005829">
    <property type="term" value="C:cytosol"/>
    <property type="evidence" value="ECO:0007669"/>
    <property type="project" value="TreeGrafter"/>
</dbReference>
<dbReference type="InterPro" id="IPR033132">
    <property type="entry name" value="GH_1_N_CS"/>
</dbReference>
<evidence type="ECO:0000256" key="13">
    <source>
        <dbReference type="RuleBase" id="RU361175"/>
    </source>
</evidence>
<comment type="catalytic activity">
    <reaction evidence="1 13">
        <text>Hydrolysis of terminal, non-reducing beta-D-glucosyl residues with release of beta-D-glucose.</text>
        <dbReference type="EC" id="3.2.1.21"/>
    </reaction>
</comment>
<feature type="active site" description="Proton donor" evidence="10">
    <location>
        <position position="179"/>
    </location>
</feature>
<dbReference type="KEGG" id="dsc:ABOD76_20160"/>
<dbReference type="SUPFAM" id="SSF51445">
    <property type="entry name" value="(Trans)glycosidases"/>
    <property type="match status" value="1"/>
</dbReference>
<dbReference type="Gene3D" id="3.20.20.80">
    <property type="entry name" value="Glycosidases"/>
    <property type="match status" value="1"/>
</dbReference>
<dbReference type="EC" id="3.2.1.21" evidence="4 13"/>
<dbReference type="PROSITE" id="PS00572">
    <property type="entry name" value="GLYCOSYL_HYDROL_F1_1"/>
    <property type="match status" value="1"/>
</dbReference>
<organism evidence="14">
    <name type="scientific">Deinococcus sonorensis KR-87</name>
    <dbReference type="NCBI Taxonomy" id="694439"/>
    <lineage>
        <taxon>Bacteria</taxon>
        <taxon>Thermotogati</taxon>
        <taxon>Deinococcota</taxon>
        <taxon>Deinococci</taxon>
        <taxon>Deinococcales</taxon>
        <taxon>Deinococcaceae</taxon>
        <taxon>Deinococcus</taxon>
    </lineage>
</organism>
<evidence type="ECO:0000256" key="11">
    <source>
        <dbReference type="PIRSR" id="PIRSR617736-2"/>
    </source>
</evidence>
<evidence type="ECO:0000256" key="1">
    <source>
        <dbReference type="ARBA" id="ARBA00000448"/>
    </source>
</evidence>